<sequence>MLNLNRRNKFYLFITAILSFLIFEICVLCRVEDSKEQRLEFVRRFNIINFSFYPNEPYFRHFFSYFGDEIYNTHPGFREDEKGSFINLGYQKRLKNR</sequence>
<dbReference type="AlphaFoldDB" id="A0A6L5WLC4"/>
<dbReference type="EMBL" id="VWSJ01000015">
    <property type="protein sequence ID" value="MSN96511.1"/>
    <property type="molecule type" value="Genomic_DNA"/>
</dbReference>
<organism evidence="2 3">
    <name type="scientific">Campylobacter portucalensis</name>
    <dbReference type="NCBI Taxonomy" id="2608384"/>
    <lineage>
        <taxon>Bacteria</taxon>
        <taxon>Pseudomonadati</taxon>
        <taxon>Campylobacterota</taxon>
        <taxon>Epsilonproteobacteria</taxon>
        <taxon>Campylobacterales</taxon>
        <taxon>Campylobacteraceae</taxon>
        <taxon>Campylobacter</taxon>
    </lineage>
</organism>
<gene>
    <name evidence="2" type="ORF">F1B92_04900</name>
</gene>
<keyword evidence="1" id="KW-0812">Transmembrane</keyword>
<feature type="transmembrane region" description="Helical" evidence="1">
    <location>
        <begin position="12"/>
        <end position="31"/>
    </location>
</feature>
<protein>
    <submittedName>
        <fullName evidence="2">Uncharacterized protein</fullName>
    </submittedName>
</protein>
<proteinExistence type="predicted"/>
<name>A0A6L5WLC4_9BACT</name>
<keyword evidence="3" id="KW-1185">Reference proteome</keyword>
<keyword evidence="1" id="KW-1133">Transmembrane helix</keyword>
<evidence type="ECO:0000256" key="1">
    <source>
        <dbReference type="SAM" id="Phobius"/>
    </source>
</evidence>
<accession>A0A6L5WLC4</accession>
<keyword evidence="1" id="KW-0472">Membrane</keyword>
<reference evidence="2 3" key="2">
    <citation type="submission" date="2020-03" db="EMBL/GenBank/DDBJ databases">
        <title>Campylobacter portucalensis sp. nov., a new species of Campylobacter isolated from the reproductive tract of bulls.</title>
        <authorList>
            <person name="Silva M.F."/>
            <person name="Pereira G."/>
            <person name="Carneiro C."/>
            <person name="Hemphill A."/>
            <person name="Mateus L."/>
            <person name="Lopes-Da-Costa L."/>
            <person name="Silva E."/>
        </authorList>
    </citation>
    <scope>NUCLEOTIDE SEQUENCE [LARGE SCALE GENOMIC DNA]</scope>
    <source>
        <strain evidence="2 3">FMV-PI01</strain>
    </source>
</reference>
<evidence type="ECO:0000313" key="2">
    <source>
        <dbReference type="EMBL" id="MSN96511.1"/>
    </source>
</evidence>
<reference evidence="2 3" key="1">
    <citation type="submission" date="2019-09" db="EMBL/GenBank/DDBJ databases">
        <authorList>
            <person name="Silva M."/>
            <person name="Pereira G."/>
            <person name="Lopes-Da-Costa L."/>
            <person name="Silva E."/>
        </authorList>
    </citation>
    <scope>NUCLEOTIDE SEQUENCE [LARGE SCALE GENOMIC DNA]</scope>
    <source>
        <strain evidence="2 3">FMV-PI01</strain>
    </source>
</reference>
<evidence type="ECO:0000313" key="3">
    <source>
        <dbReference type="Proteomes" id="UP000476338"/>
    </source>
</evidence>
<comment type="caution">
    <text evidence="2">The sequence shown here is derived from an EMBL/GenBank/DDBJ whole genome shotgun (WGS) entry which is preliminary data.</text>
</comment>
<dbReference type="Proteomes" id="UP000476338">
    <property type="component" value="Unassembled WGS sequence"/>
</dbReference>